<gene>
    <name evidence="1" type="ORF">OGH68_32325</name>
</gene>
<dbReference type="Proteomes" id="UP001163878">
    <property type="component" value="Chromosome"/>
</dbReference>
<keyword evidence="2" id="KW-1185">Reference proteome</keyword>
<accession>A0ABY6IF82</accession>
<reference evidence="1" key="1">
    <citation type="submission" date="2022-10" db="EMBL/GenBank/DDBJ databases">
        <title>Cytochrome P450 Catalyzes Benzene Ring Formation in the Biosynthesis of Trialkyl-Substituted Aromatic Polyketides.</title>
        <authorList>
            <person name="Zhao E."/>
            <person name="Ge H."/>
        </authorList>
    </citation>
    <scope>NUCLEOTIDE SEQUENCE</scope>
    <source>
        <strain evidence="1">NA0869</strain>
    </source>
</reference>
<sequence length="130" mass="13701">MVELVLLGALASLIGWLVHRKQRQRSSGVAAGDEAGIGCMLKGGPAGARWRPGRLFVASGPLTWKASWGGRTVALPAGLRRTGLRPPSTREALGLNPRSRIVECEAGDEVILIAVMPQELDPVVKAVDSA</sequence>
<proteinExistence type="predicted"/>
<evidence type="ECO:0000313" key="2">
    <source>
        <dbReference type="Proteomes" id="UP001163878"/>
    </source>
</evidence>
<dbReference type="RefSeq" id="WP_264248939.1">
    <property type="nucleotide sequence ID" value="NZ_CP107567.1"/>
</dbReference>
<organism evidence="1 2">
    <name type="scientific">Streptomyces peucetius</name>
    <dbReference type="NCBI Taxonomy" id="1950"/>
    <lineage>
        <taxon>Bacteria</taxon>
        <taxon>Bacillati</taxon>
        <taxon>Actinomycetota</taxon>
        <taxon>Actinomycetes</taxon>
        <taxon>Kitasatosporales</taxon>
        <taxon>Streptomycetaceae</taxon>
        <taxon>Streptomyces</taxon>
    </lineage>
</organism>
<protein>
    <submittedName>
        <fullName evidence="1">DUF2550 domain-containing protein</fullName>
    </submittedName>
</protein>
<name>A0ABY6IF82_STRPE</name>
<dbReference type="EMBL" id="CP107567">
    <property type="protein sequence ID" value="UYQ65683.1"/>
    <property type="molecule type" value="Genomic_DNA"/>
</dbReference>
<evidence type="ECO:0000313" key="1">
    <source>
        <dbReference type="EMBL" id="UYQ65683.1"/>
    </source>
</evidence>